<evidence type="ECO:0000256" key="9">
    <source>
        <dbReference type="ARBA" id="ARBA00022989"/>
    </source>
</evidence>
<feature type="domain" description="FtsK" evidence="17">
    <location>
        <begin position="435"/>
        <end position="650"/>
    </location>
</feature>
<feature type="transmembrane region" description="Helical" evidence="16">
    <location>
        <begin position="12"/>
        <end position="31"/>
    </location>
</feature>
<evidence type="ECO:0000256" key="5">
    <source>
        <dbReference type="ARBA" id="ARBA00022692"/>
    </source>
</evidence>
<keyword evidence="12" id="KW-0131">Cell cycle</keyword>
<dbReference type="Proteomes" id="UP000830116">
    <property type="component" value="Chromosome"/>
</dbReference>
<keyword evidence="10" id="KW-0238">DNA-binding</keyword>
<accession>A0ABY4C7B6</accession>
<dbReference type="Pfam" id="PF17854">
    <property type="entry name" value="FtsK_alpha"/>
    <property type="match status" value="1"/>
</dbReference>
<dbReference type="InterPro" id="IPR036390">
    <property type="entry name" value="WH_DNA-bd_sf"/>
</dbReference>
<feature type="compositionally biased region" description="Acidic residues" evidence="15">
    <location>
        <begin position="257"/>
        <end position="275"/>
    </location>
</feature>
<protein>
    <submittedName>
        <fullName evidence="18">DNA translocase FtsK 4TM domain-containing protein</fullName>
    </submittedName>
</protein>
<evidence type="ECO:0000256" key="14">
    <source>
        <dbReference type="PROSITE-ProRule" id="PRU00289"/>
    </source>
</evidence>
<dbReference type="PANTHER" id="PTHR22683:SF41">
    <property type="entry name" value="DNA TRANSLOCASE FTSK"/>
    <property type="match status" value="1"/>
</dbReference>
<dbReference type="SUPFAM" id="SSF46785">
    <property type="entry name" value="Winged helix' DNA-binding domain"/>
    <property type="match status" value="1"/>
</dbReference>
<keyword evidence="4" id="KW-0132">Cell division</keyword>
<evidence type="ECO:0000256" key="2">
    <source>
        <dbReference type="ARBA" id="ARBA00006474"/>
    </source>
</evidence>
<keyword evidence="6 14" id="KW-0547">Nucleotide-binding</keyword>
<dbReference type="Gene3D" id="1.10.10.10">
    <property type="entry name" value="Winged helix-like DNA-binding domain superfamily/Winged helix DNA-binding domain"/>
    <property type="match status" value="1"/>
</dbReference>
<feature type="binding site" evidence="14">
    <location>
        <begin position="452"/>
        <end position="459"/>
    </location>
    <ligand>
        <name>ATP</name>
        <dbReference type="ChEBI" id="CHEBI:30616"/>
    </ligand>
</feature>
<dbReference type="InterPro" id="IPR027417">
    <property type="entry name" value="P-loop_NTPase"/>
</dbReference>
<organism evidence="18 19">
    <name type="scientific">Bdellovibrio reynosensis</name>
    <dbReference type="NCBI Taxonomy" id="2835041"/>
    <lineage>
        <taxon>Bacteria</taxon>
        <taxon>Pseudomonadati</taxon>
        <taxon>Bdellovibrionota</taxon>
        <taxon>Bdellovibrionia</taxon>
        <taxon>Bdellovibrionales</taxon>
        <taxon>Pseudobdellovibrionaceae</taxon>
        <taxon>Bdellovibrio</taxon>
    </lineage>
</organism>
<evidence type="ECO:0000256" key="10">
    <source>
        <dbReference type="ARBA" id="ARBA00023125"/>
    </source>
</evidence>
<dbReference type="InterPro" id="IPR018541">
    <property type="entry name" value="Ftsk_gamma"/>
</dbReference>
<evidence type="ECO:0000313" key="18">
    <source>
        <dbReference type="EMBL" id="UOF00359.1"/>
    </source>
</evidence>
<dbReference type="Gene3D" id="3.40.50.300">
    <property type="entry name" value="P-loop containing nucleotide triphosphate hydrolases"/>
    <property type="match status" value="1"/>
</dbReference>
<name>A0ABY4C7B6_9BACT</name>
<keyword evidence="19" id="KW-1185">Reference proteome</keyword>
<evidence type="ECO:0000256" key="3">
    <source>
        <dbReference type="ARBA" id="ARBA00022475"/>
    </source>
</evidence>
<feature type="transmembrane region" description="Helical" evidence="16">
    <location>
        <begin position="66"/>
        <end position="85"/>
    </location>
</feature>
<evidence type="ECO:0000256" key="12">
    <source>
        <dbReference type="ARBA" id="ARBA00023306"/>
    </source>
</evidence>
<dbReference type="EMBL" id="CP093442">
    <property type="protein sequence ID" value="UOF00359.1"/>
    <property type="molecule type" value="Genomic_DNA"/>
</dbReference>
<dbReference type="InterPro" id="IPR025199">
    <property type="entry name" value="FtsK_4TM"/>
</dbReference>
<dbReference type="InterPro" id="IPR002543">
    <property type="entry name" value="FtsK_dom"/>
</dbReference>
<comment type="subcellular location">
    <subcellularLocation>
        <location evidence="1">Cell membrane</location>
        <topology evidence="1">Multi-pass membrane protein</topology>
    </subcellularLocation>
</comment>
<evidence type="ECO:0000259" key="17">
    <source>
        <dbReference type="PROSITE" id="PS50901"/>
    </source>
</evidence>
<sequence length="801" mass="89190">MNQFLKKYRQDVISISFLGLGLFFALALISYNPMDPSLNSTGQSLRATNYCGIVGSFLADMLYQSLGLAAWVMVTCFFRVAIASFRGESLNLKNIRFVWALMLIVNTAALLSLYLPTTKIFQKQIYLGGLLGLGVSQALMRAFNSIGVQVILLSLMAVLIVFYFEKSLQELTEAPRDLLAYLKKKKTTDKIAAFFGGMFVTDKKKPKASKADKNKTVFPLSDKKFVDKDEEEEEEGDEKETVDLRGAVQTKFKAIADEEEVEEDEEEGMEDEEETPAVRLSQKRKVVMKVKPPRRIENWDMPKLGLLEDPPASRIKIDKAEIQRKADSLVEKLKNFSIEGQIVDAKPGPLVTMYEFKPNADVKISKISELEDDLSLALSSESVRVVGHIPGTDVVGIETANLKRETVYYKDLIAEDTFWSEDLALPMAVGRAVDGEPKVVDLRKMPHLLIAGTTGSGKSVFVGSIITGLLFRHSPKTLRLVLIDPKMVDLAPFSTVPHLVLPHVTEPKKASTALKWAVREMEKRYKSLSKFGVGKIEAFNEKTGNLAKNEVEEHEKINLELEEGKAKLEQYYYQPLPYIVIVVDELADLMIVEKQNIEEPIQRLTQKARACGIHLILATQSPRKDVVTGLIKTNIPGRVALKVASKMDSRIIIDDSGAERLLPNGDMLFQAPGVGKPTRHHGPYLSDKEIGNVVKHWAVQAEPEYDPLAMRALEGFAPDGSEAGEGGASGFEEEEYDERYDEILSWASAQKEVSASLIQRKFKLGYPRAARLIEVFEREGVVGPSNGSKPRQVLVGSFGEQ</sequence>
<feature type="region of interest" description="Disordered" evidence="15">
    <location>
        <begin position="781"/>
        <end position="801"/>
    </location>
</feature>
<keyword evidence="7" id="KW-0159">Chromosome partition</keyword>
<gene>
    <name evidence="18" type="ORF">MNR06_11690</name>
</gene>
<proteinExistence type="inferred from homology"/>
<evidence type="ECO:0000256" key="7">
    <source>
        <dbReference type="ARBA" id="ARBA00022829"/>
    </source>
</evidence>
<dbReference type="Pfam" id="PF09397">
    <property type="entry name" value="FtsK_gamma"/>
    <property type="match status" value="1"/>
</dbReference>
<comment type="subunit">
    <text evidence="13">Homohexamer. Forms a ring that surrounds DNA.</text>
</comment>
<evidence type="ECO:0000256" key="16">
    <source>
        <dbReference type="SAM" id="Phobius"/>
    </source>
</evidence>
<evidence type="ECO:0000256" key="4">
    <source>
        <dbReference type="ARBA" id="ARBA00022618"/>
    </source>
</evidence>
<keyword evidence="3" id="KW-1003">Cell membrane</keyword>
<keyword evidence="8 14" id="KW-0067">ATP-binding</keyword>
<dbReference type="SUPFAM" id="SSF52540">
    <property type="entry name" value="P-loop containing nucleoside triphosphate hydrolases"/>
    <property type="match status" value="1"/>
</dbReference>
<evidence type="ECO:0000313" key="19">
    <source>
        <dbReference type="Proteomes" id="UP000830116"/>
    </source>
</evidence>
<evidence type="ECO:0000256" key="1">
    <source>
        <dbReference type="ARBA" id="ARBA00004651"/>
    </source>
</evidence>
<dbReference type="RefSeq" id="WP_243536230.1">
    <property type="nucleotide sequence ID" value="NZ_CP093442.1"/>
</dbReference>
<dbReference type="Pfam" id="PF01580">
    <property type="entry name" value="FtsK_SpoIIIE"/>
    <property type="match status" value="1"/>
</dbReference>
<evidence type="ECO:0000256" key="11">
    <source>
        <dbReference type="ARBA" id="ARBA00023136"/>
    </source>
</evidence>
<evidence type="ECO:0000256" key="6">
    <source>
        <dbReference type="ARBA" id="ARBA00022741"/>
    </source>
</evidence>
<dbReference type="Gene3D" id="3.30.980.40">
    <property type="match status" value="1"/>
</dbReference>
<dbReference type="InterPro" id="IPR041027">
    <property type="entry name" value="FtsK_alpha"/>
</dbReference>
<dbReference type="Pfam" id="PF13491">
    <property type="entry name" value="FtsK_4TM"/>
    <property type="match status" value="1"/>
</dbReference>
<dbReference type="SMART" id="SM00843">
    <property type="entry name" value="Ftsk_gamma"/>
    <property type="match status" value="1"/>
</dbReference>
<dbReference type="InterPro" id="IPR036388">
    <property type="entry name" value="WH-like_DNA-bd_sf"/>
</dbReference>
<reference evidence="18" key="1">
    <citation type="submission" date="2022-03" db="EMBL/GenBank/DDBJ databases">
        <title>Genome Identification and Characterization of new species Bdellovibrio reynosense LBG001 sp. nov. from a Mexico soil sample.</title>
        <authorList>
            <person name="Camilli A."/>
            <person name="Ajao Y."/>
            <person name="Guo X."/>
        </authorList>
    </citation>
    <scope>NUCLEOTIDE SEQUENCE</scope>
    <source>
        <strain evidence="18">LBG001</strain>
    </source>
</reference>
<keyword evidence="11 16" id="KW-0472">Membrane</keyword>
<dbReference type="SMART" id="SM00382">
    <property type="entry name" value="AAA"/>
    <property type="match status" value="1"/>
</dbReference>
<feature type="transmembrane region" description="Helical" evidence="16">
    <location>
        <begin position="97"/>
        <end position="115"/>
    </location>
</feature>
<keyword evidence="9 16" id="KW-1133">Transmembrane helix</keyword>
<dbReference type="PANTHER" id="PTHR22683">
    <property type="entry name" value="SPORULATION PROTEIN RELATED"/>
    <property type="match status" value="1"/>
</dbReference>
<dbReference type="PROSITE" id="PS50901">
    <property type="entry name" value="FTSK"/>
    <property type="match status" value="1"/>
</dbReference>
<feature type="transmembrane region" description="Helical" evidence="16">
    <location>
        <begin position="146"/>
        <end position="164"/>
    </location>
</feature>
<dbReference type="InterPro" id="IPR050206">
    <property type="entry name" value="FtsK/SpoIIIE/SftA"/>
</dbReference>
<evidence type="ECO:0000256" key="13">
    <source>
        <dbReference type="ARBA" id="ARBA00025923"/>
    </source>
</evidence>
<keyword evidence="5 16" id="KW-0812">Transmembrane</keyword>
<comment type="similarity">
    <text evidence="2">Belongs to the FtsK/SpoIIIE/SftA family.</text>
</comment>
<evidence type="ECO:0000256" key="8">
    <source>
        <dbReference type="ARBA" id="ARBA00022840"/>
    </source>
</evidence>
<dbReference type="InterPro" id="IPR003593">
    <property type="entry name" value="AAA+_ATPase"/>
</dbReference>
<feature type="region of interest" description="Disordered" evidence="15">
    <location>
        <begin position="257"/>
        <end position="279"/>
    </location>
</feature>
<evidence type="ECO:0000256" key="15">
    <source>
        <dbReference type="SAM" id="MobiDB-lite"/>
    </source>
</evidence>